<feature type="transmembrane region" description="Helical" evidence="6">
    <location>
        <begin position="63"/>
        <end position="82"/>
    </location>
</feature>
<evidence type="ECO:0000256" key="5">
    <source>
        <dbReference type="SAM" id="MobiDB-lite"/>
    </source>
</evidence>
<evidence type="ECO:0000256" key="2">
    <source>
        <dbReference type="ARBA" id="ARBA00022692"/>
    </source>
</evidence>
<comment type="caution">
    <text evidence="7">The sequence shown here is derived from an EMBL/GenBank/DDBJ whole genome shotgun (WGS) entry which is preliminary data.</text>
</comment>
<dbReference type="GO" id="GO:0000324">
    <property type="term" value="C:fungal-type vacuole"/>
    <property type="evidence" value="ECO:0007669"/>
    <property type="project" value="TreeGrafter"/>
</dbReference>
<comment type="subcellular location">
    <subcellularLocation>
        <location evidence="1">Membrane</location>
        <topology evidence="1">Multi-pass membrane protein</topology>
    </subcellularLocation>
</comment>
<evidence type="ECO:0000256" key="1">
    <source>
        <dbReference type="ARBA" id="ARBA00004141"/>
    </source>
</evidence>
<dbReference type="OrthoDB" id="4521223at2759"/>
<dbReference type="AlphaFoldDB" id="A0A0M8MU72"/>
<evidence type="ECO:0000313" key="8">
    <source>
        <dbReference type="Proteomes" id="UP000053831"/>
    </source>
</evidence>
<reference evidence="7 8" key="1">
    <citation type="submission" date="2015-07" db="EMBL/GenBank/DDBJ databases">
        <title>The genome of the fungus Escovopsis weberi, a specialized disease agent of ant agriculture.</title>
        <authorList>
            <person name="de Man T.J."/>
            <person name="Stajich J.E."/>
            <person name="Kubicek C.P."/>
            <person name="Chenthamara K."/>
            <person name="Atanasova L."/>
            <person name="Druzhinina I.S."/>
            <person name="Birnbaum S."/>
            <person name="Barribeau S.M."/>
            <person name="Teiling C."/>
            <person name="Suen G."/>
            <person name="Currie C."/>
            <person name="Gerardo N.M."/>
        </authorList>
    </citation>
    <scope>NUCLEOTIDE SEQUENCE [LARGE SCALE GENOMIC DNA]</scope>
</reference>
<feature type="region of interest" description="Disordered" evidence="5">
    <location>
        <begin position="269"/>
        <end position="288"/>
    </location>
</feature>
<proteinExistence type="predicted"/>
<feature type="transmembrane region" description="Helical" evidence="6">
    <location>
        <begin position="197"/>
        <end position="217"/>
    </location>
</feature>
<keyword evidence="2 6" id="KW-0812">Transmembrane</keyword>
<sequence length="288" mass="29793">MPKIAAPPGITAIGADNDCSLAVCPVEWSIYGYRPSLPANVLFAALFALVGLLHAALGARWRTWGFTFGVLLGCATEIIGYVGRALLWRDPFDYSAFMIQIVCLTVAPVFYTASIYITLSNTIAHLGPALSRFPPLLFYCIFIPADIVCLVLQAAGGAMSSGSNGASAAGENISMAGLALQVAVLVIFAALSPPPNLALFVAGLAASTLLILARCAYRVAELRDGYDGSLIAEEVPFIVLEGAVVALAAAALCLGHPGLVFGAAGAGAGKGMSDDEKDGPGRVPRYTQ</sequence>
<dbReference type="Proteomes" id="UP000053831">
    <property type="component" value="Unassembled WGS sequence"/>
</dbReference>
<feature type="transmembrane region" description="Helical" evidence="6">
    <location>
        <begin position="37"/>
        <end position="57"/>
    </location>
</feature>
<organism evidence="7 8">
    <name type="scientific">Escovopsis weberi</name>
    <dbReference type="NCBI Taxonomy" id="150374"/>
    <lineage>
        <taxon>Eukaryota</taxon>
        <taxon>Fungi</taxon>
        <taxon>Dikarya</taxon>
        <taxon>Ascomycota</taxon>
        <taxon>Pezizomycotina</taxon>
        <taxon>Sordariomycetes</taxon>
        <taxon>Hypocreomycetidae</taxon>
        <taxon>Hypocreales</taxon>
        <taxon>Hypocreaceae</taxon>
        <taxon>Escovopsis</taxon>
    </lineage>
</organism>
<evidence type="ECO:0000256" key="4">
    <source>
        <dbReference type="ARBA" id="ARBA00023136"/>
    </source>
</evidence>
<dbReference type="EMBL" id="LGSR01000020">
    <property type="protein sequence ID" value="KOS18578.1"/>
    <property type="molecule type" value="Genomic_DNA"/>
</dbReference>
<evidence type="ECO:0000256" key="6">
    <source>
        <dbReference type="SAM" id="Phobius"/>
    </source>
</evidence>
<dbReference type="GO" id="GO:0005886">
    <property type="term" value="C:plasma membrane"/>
    <property type="evidence" value="ECO:0007669"/>
    <property type="project" value="TreeGrafter"/>
</dbReference>
<feature type="transmembrane region" description="Helical" evidence="6">
    <location>
        <begin position="136"/>
        <end position="160"/>
    </location>
</feature>
<keyword evidence="4 6" id="KW-0472">Membrane</keyword>
<dbReference type="PANTHER" id="PTHR31465">
    <property type="entry name" value="PROTEIN RTA1-RELATED"/>
    <property type="match status" value="1"/>
</dbReference>
<keyword evidence="8" id="KW-1185">Reference proteome</keyword>
<dbReference type="InterPro" id="IPR007568">
    <property type="entry name" value="RTA1"/>
</dbReference>
<keyword evidence="3 6" id="KW-1133">Transmembrane helix</keyword>
<protein>
    <submittedName>
        <fullName evidence="7">Sphingoid long-chain base transporter RSB1</fullName>
    </submittedName>
</protein>
<accession>A0A0M8MU72</accession>
<evidence type="ECO:0000313" key="7">
    <source>
        <dbReference type="EMBL" id="KOS18578.1"/>
    </source>
</evidence>
<gene>
    <name evidence="7" type="ORF">ESCO_000157</name>
</gene>
<evidence type="ECO:0000256" key="3">
    <source>
        <dbReference type="ARBA" id="ARBA00022989"/>
    </source>
</evidence>
<dbReference type="STRING" id="150374.A0A0M8MU72"/>
<feature type="transmembrane region" description="Helical" evidence="6">
    <location>
        <begin position="94"/>
        <end position="116"/>
    </location>
</feature>
<feature type="transmembrane region" description="Helical" evidence="6">
    <location>
        <begin position="172"/>
        <end position="191"/>
    </location>
</feature>
<dbReference type="PANTHER" id="PTHR31465:SF9">
    <property type="entry name" value="SPHINGOID LONG-CHAIN BASE TRANSPORTER RSB1"/>
    <property type="match status" value="1"/>
</dbReference>
<dbReference type="Pfam" id="PF04479">
    <property type="entry name" value="RTA1"/>
    <property type="match status" value="1"/>
</dbReference>
<name>A0A0M8MU72_ESCWE</name>